<dbReference type="Gene3D" id="3.90.226.10">
    <property type="entry name" value="2-enoyl-CoA Hydratase, Chain A, domain 1"/>
    <property type="match status" value="2"/>
</dbReference>
<sequence>MVTIQEKVRNMKEMQRKVKAGGGEKRIAKQHAGGKLTARERIEKLLDPGTFVELDQFVKHRCVHFGMEKEEAPGEGVVTGYGTVDGRLVYIYAQDFTVVGGSLGEMHAAKIVKVQDLALKMGAPIIGLNDSGGARIQEGIDALSGFGKIFWRNTQASGVIPQISIIMGPCAGGAVYSPALTDFIFMVKDTSQMFITGPQVIKSVTAEEVTAEALGGAVTHNSTSGVAHFAAENDEDCMRQVRYLLNFLPGNNLEGAPVVDTGDDPNRTEASLNELLPDNPNQPYDMKDIMKAVIDNGEFYEIQSQYAQNIITGFARINGQTVGMVASQPQIMAGCLDINASDKAARFIRFCDAFNIPLITLVDVPGFLPGTTQEYGGIIRHGAKMLYAYSEATVPKITVIIRKAYGGAYIAMCSQHLGADQVMAWPSAEIAVMGPAGAANIIFRGDPDVQAKTAKYIEEFATPYKAAERGFVDMVIEPKETRPRIIAALNMLATKRENRPAKKHGNIPL</sequence>
<comment type="similarity">
    <text evidence="1">Belongs to the AccD/PCCB family.</text>
</comment>
<dbReference type="RefSeq" id="WP_122630415.1">
    <property type="nucleotide sequence ID" value="NZ_UPPP01000133.1"/>
</dbReference>
<dbReference type="InterPro" id="IPR029045">
    <property type="entry name" value="ClpP/crotonase-like_dom_sf"/>
</dbReference>
<dbReference type="GO" id="GO:0016740">
    <property type="term" value="F:transferase activity"/>
    <property type="evidence" value="ECO:0007669"/>
    <property type="project" value="UniProtKB-KW"/>
</dbReference>
<dbReference type="Proteomes" id="UP000277811">
    <property type="component" value="Unassembled WGS sequence"/>
</dbReference>
<protein>
    <submittedName>
        <fullName evidence="4">Carboxyl transferase</fullName>
    </submittedName>
</protein>
<dbReference type="InterPro" id="IPR034733">
    <property type="entry name" value="AcCoA_carboxyl_beta"/>
</dbReference>
<evidence type="ECO:0000259" key="2">
    <source>
        <dbReference type="PROSITE" id="PS50980"/>
    </source>
</evidence>
<dbReference type="AlphaFoldDB" id="A0A498RKQ1"/>
<keyword evidence="5" id="KW-1185">Reference proteome</keyword>
<dbReference type="InterPro" id="IPR051047">
    <property type="entry name" value="AccD/PCCB"/>
</dbReference>
<dbReference type="FunFam" id="3.90.226.10:FF:000016">
    <property type="entry name" value="Propionyl-CoA carboxylase, beta subunit"/>
    <property type="match status" value="1"/>
</dbReference>
<accession>A0A498RKQ1</accession>
<dbReference type="GO" id="GO:0003989">
    <property type="term" value="F:acetyl-CoA carboxylase activity"/>
    <property type="evidence" value="ECO:0007669"/>
    <property type="project" value="UniProtKB-ARBA"/>
</dbReference>
<feature type="domain" description="CoA carboxyltransferase N-terminal" evidence="2">
    <location>
        <begin position="4"/>
        <end position="260"/>
    </location>
</feature>
<evidence type="ECO:0000313" key="5">
    <source>
        <dbReference type="Proteomes" id="UP000277811"/>
    </source>
</evidence>
<dbReference type="InterPro" id="IPR011763">
    <property type="entry name" value="COA_CT_C"/>
</dbReference>
<dbReference type="GO" id="GO:0004658">
    <property type="term" value="F:propionyl-CoA carboxylase activity"/>
    <property type="evidence" value="ECO:0007669"/>
    <property type="project" value="UniProtKB-ARBA"/>
</dbReference>
<dbReference type="PROSITE" id="PS50989">
    <property type="entry name" value="COA_CT_CTER"/>
    <property type="match status" value="1"/>
</dbReference>
<dbReference type="GO" id="GO:0009317">
    <property type="term" value="C:acetyl-CoA carboxylase complex"/>
    <property type="evidence" value="ECO:0007669"/>
    <property type="project" value="UniProtKB-ARBA"/>
</dbReference>
<keyword evidence="4" id="KW-0808">Transferase</keyword>
<evidence type="ECO:0000256" key="1">
    <source>
        <dbReference type="ARBA" id="ARBA00006102"/>
    </source>
</evidence>
<dbReference type="PROSITE" id="PS50980">
    <property type="entry name" value="COA_CT_NTER"/>
    <property type="match status" value="1"/>
</dbReference>
<dbReference type="GO" id="GO:0015977">
    <property type="term" value="P:carbon fixation"/>
    <property type="evidence" value="ECO:0007669"/>
    <property type="project" value="UniProtKB-ARBA"/>
</dbReference>
<evidence type="ECO:0000259" key="3">
    <source>
        <dbReference type="PROSITE" id="PS50989"/>
    </source>
</evidence>
<organism evidence="4 5">
    <name type="scientific">Lucifera butyrica</name>
    <dbReference type="NCBI Taxonomy" id="1351585"/>
    <lineage>
        <taxon>Bacteria</taxon>
        <taxon>Bacillati</taxon>
        <taxon>Bacillota</taxon>
        <taxon>Negativicutes</taxon>
        <taxon>Veillonellales</taxon>
        <taxon>Veillonellaceae</taxon>
        <taxon>Lucifera</taxon>
    </lineage>
</organism>
<dbReference type="Pfam" id="PF01039">
    <property type="entry name" value="Carboxyl_trans"/>
    <property type="match status" value="1"/>
</dbReference>
<dbReference type="PANTHER" id="PTHR43842">
    <property type="entry name" value="PROPIONYL-COA CARBOXYLASE BETA CHAIN"/>
    <property type="match status" value="1"/>
</dbReference>
<dbReference type="PANTHER" id="PTHR43842:SF2">
    <property type="entry name" value="PROPIONYL-COA CARBOXYLASE BETA CHAIN, MITOCHONDRIAL"/>
    <property type="match status" value="1"/>
</dbReference>
<dbReference type="OrthoDB" id="9803706at2"/>
<feature type="domain" description="CoA carboxyltransferase C-terminal" evidence="3">
    <location>
        <begin position="264"/>
        <end position="491"/>
    </location>
</feature>
<evidence type="ECO:0000313" key="4">
    <source>
        <dbReference type="EMBL" id="VBB09638.1"/>
    </source>
</evidence>
<name>A0A498RKQ1_9FIRM</name>
<gene>
    <name evidence="4" type="ORF">LUCI_4936</name>
</gene>
<reference evidence="4 5" key="1">
    <citation type="submission" date="2018-06" db="EMBL/GenBank/DDBJ databases">
        <authorList>
            <person name="Strepis N."/>
        </authorList>
    </citation>
    <scope>NUCLEOTIDE SEQUENCE [LARGE SCALE GENOMIC DNA]</scope>
    <source>
        <strain evidence="4">LUCI</strain>
    </source>
</reference>
<dbReference type="InterPro" id="IPR011762">
    <property type="entry name" value="COA_CT_N"/>
</dbReference>
<dbReference type="FunFam" id="3.90.226.10:FF:000017">
    <property type="entry name" value="Propionyl-CoA carboxylase subunit beta 5"/>
    <property type="match status" value="1"/>
</dbReference>
<proteinExistence type="inferred from homology"/>
<dbReference type="SUPFAM" id="SSF52096">
    <property type="entry name" value="ClpP/crotonase"/>
    <property type="match status" value="2"/>
</dbReference>
<dbReference type="EMBL" id="UPPP01000133">
    <property type="protein sequence ID" value="VBB09638.1"/>
    <property type="molecule type" value="Genomic_DNA"/>
</dbReference>